<organism evidence="1 2">
    <name type="scientific">Streptomyces globisporus</name>
    <dbReference type="NCBI Taxonomy" id="1908"/>
    <lineage>
        <taxon>Bacteria</taxon>
        <taxon>Bacillati</taxon>
        <taxon>Actinomycetota</taxon>
        <taxon>Actinomycetes</taxon>
        <taxon>Kitasatosporales</taxon>
        <taxon>Streptomycetaceae</taxon>
        <taxon>Streptomyces</taxon>
    </lineage>
</organism>
<gene>
    <name evidence="1" type="ORF">SGL43_05992</name>
</gene>
<evidence type="ECO:0000313" key="1">
    <source>
        <dbReference type="EMBL" id="CAH9418940.1"/>
    </source>
</evidence>
<reference evidence="1" key="1">
    <citation type="submission" date="2022-03" db="EMBL/GenBank/DDBJ databases">
        <authorList>
            <person name="Leyn A S."/>
        </authorList>
    </citation>
    <scope>NUCLEOTIDE SEQUENCE</scope>
    <source>
        <strain evidence="1">Streptomyces globisporus 4-3</strain>
    </source>
</reference>
<keyword evidence="2" id="KW-1185">Reference proteome</keyword>
<name>A0ABN8V8F3_STRGL</name>
<evidence type="ECO:0000313" key="2">
    <source>
        <dbReference type="Proteomes" id="UP001154015"/>
    </source>
</evidence>
<sequence length="103" mass="10871">MSSGSNLNAFWPVRGRTIREWRSEVKMASVRHAAARATFIASARPMPLPPSASTCPSATAIAALRCDPTAGISNRRVATLRSMNRAAVTALPAMVIGLTTPPP</sequence>
<proteinExistence type="predicted"/>
<accession>A0ABN8V8F3</accession>
<protein>
    <submittedName>
        <fullName evidence="1">Uncharacterized protein</fullName>
    </submittedName>
</protein>
<dbReference type="EMBL" id="CAKXYP010000021">
    <property type="protein sequence ID" value="CAH9418940.1"/>
    <property type="molecule type" value="Genomic_DNA"/>
</dbReference>
<dbReference type="Proteomes" id="UP001154015">
    <property type="component" value="Unassembled WGS sequence"/>
</dbReference>
<comment type="caution">
    <text evidence="1">The sequence shown here is derived from an EMBL/GenBank/DDBJ whole genome shotgun (WGS) entry which is preliminary data.</text>
</comment>